<evidence type="ECO:0000313" key="3">
    <source>
        <dbReference type="Proteomes" id="UP001141552"/>
    </source>
</evidence>
<keyword evidence="1" id="KW-0812">Transmembrane</keyword>
<reference evidence="2" key="1">
    <citation type="submission" date="2022-02" db="EMBL/GenBank/DDBJ databases">
        <authorList>
            <person name="Henning P.M."/>
            <person name="McCubbin A.G."/>
            <person name="Shore J.S."/>
        </authorList>
    </citation>
    <scope>NUCLEOTIDE SEQUENCE</scope>
    <source>
        <strain evidence="2">F60SS</strain>
        <tissue evidence="2">Leaves</tissue>
    </source>
</reference>
<dbReference type="Proteomes" id="UP001141552">
    <property type="component" value="Unassembled WGS sequence"/>
</dbReference>
<proteinExistence type="predicted"/>
<organism evidence="2 3">
    <name type="scientific">Turnera subulata</name>
    <dbReference type="NCBI Taxonomy" id="218843"/>
    <lineage>
        <taxon>Eukaryota</taxon>
        <taxon>Viridiplantae</taxon>
        <taxon>Streptophyta</taxon>
        <taxon>Embryophyta</taxon>
        <taxon>Tracheophyta</taxon>
        <taxon>Spermatophyta</taxon>
        <taxon>Magnoliopsida</taxon>
        <taxon>eudicotyledons</taxon>
        <taxon>Gunneridae</taxon>
        <taxon>Pentapetalae</taxon>
        <taxon>rosids</taxon>
        <taxon>fabids</taxon>
        <taxon>Malpighiales</taxon>
        <taxon>Passifloraceae</taxon>
        <taxon>Turnera</taxon>
    </lineage>
</organism>
<feature type="non-terminal residue" evidence="2">
    <location>
        <position position="1"/>
    </location>
</feature>
<keyword evidence="3" id="KW-1185">Reference proteome</keyword>
<evidence type="ECO:0000313" key="2">
    <source>
        <dbReference type="EMBL" id="KAJ4829792.1"/>
    </source>
</evidence>
<evidence type="ECO:0000256" key="1">
    <source>
        <dbReference type="SAM" id="Phobius"/>
    </source>
</evidence>
<protein>
    <submittedName>
        <fullName evidence="2">Uncharacterized protein</fullName>
    </submittedName>
</protein>
<feature type="transmembrane region" description="Helical" evidence="1">
    <location>
        <begin position="46"/>
        <end position="70"/>
    </location>
</feature>
<keyword evidence="1" id="KW-1133">Transmembrane helix</keyword>
<comment type="caution">
    <text evidence="2">The sequence shown here is derived from an EMBL/GenBank/DDBJ whole genome shotgun (WGS) entry which is preliminary data.</text>
</comment>
<sequence>LELRYKTSLLSLFSLLSSPRCSPLFSPTFSPSLSCSLPLPDSASPLLLFSLLSFTFSFLCFSLVLFYLFLPSSSPPPFFPTCKLRGRGKGAQCDVIEAPIGLCNKELDKPCASAEHGYIDVVSMSGNEVGGILSHYQFQGLHPKAIDITFFHSLSLGRTEEKLN</sequence>
<dbReference type="EMBL" id="JAKUCV010005794">
    <property type="protein sequence ID" value="KAJ4829792.1"/>
    <property type="molecule type" value="Genomic_DNA"/>
</dbReference>
<keyword evidence="1" id="KW-0472">Membrane</keyword>
<dbReference type="AlphaFoldDB" id="A0A9Q0FG79"/>
<reference evidence="2" key="2">
    <citation type="journal article" date="2023" name="Plants (Basel)">
        <title>Annotation of the Turnera subulata (Passifloraceae) Draft Genome Reveals the S-Locus Evolved after the Divergence of Turneroideae from Passifloroideae in a Stepwise Manner.</title>
        <authorList>
            <person name="Henning P.M."/>
            <person name="Roalson E.H."/>
            <person name="Mir W."/>
            <person name="McCubbin A.G."/>
            <person name="Shore J.S."/>
        </authorList>
    </citation>
    <scope>NUCLEOTIDE SEQUENCE</scope>
    <source>
        <strain evidence="2">F60SS</strain>
    </source>
</reference>
<gene>
    <name evidence="2" type="ORF">Tsubulata_022091</name>
</gene>
<name>A0A9Q0FG79_9ROSI</name>
<accession>A0A9Q0FG79</accession>